<organism evidence="18 19">
    <name type="scientific">Allochromatium vinosum (strain ATCC 17899 / DSM 180 / NBRC 103801 / NCIMB 10441 / D)</name>
    <name type="common">Chromatium vinosum</name>
    <dbReference type="NCBI Taxonomy" id="572477"/>
    <lineage>
        <taxon>Bacteria</taxon>
        <taxon>Pseudomonadati</taxon>
        <taxon>Pseudomonadota</taxon>
        <taxon>Gammaproteobacteria</taxon>
        <taxon>Chromatiales</taxon>
        <taxon>Chromatiaceae</taxon>
        <taxon>Allochromatium</taxon>
    </lineage>
</organism>
<dbReference type="GO" id="GO:0005886">
    <property type="term" value="C:plasma membrane"/>
    <property type="evidence" value="ECO:0007669"/>
    <property type="project" value="UniProtKB-SubCell"/>
</dbReference>
<evidence type="ECO:0000256" key="16">
    <source>
        <dbReference type="SAM" id="Phobius"/>
    </source>
</evidence>
<evidence type="ECO:0000256" key="10">
    <source>
        <dbReference type="ARBA" id="ARBA00022956"/>
    </source>
</evidence>
<evidence type="ECO:0000313" key="18">
    <source>
        <dbReference type="EMBL" id="ADC63669.1"/>
    </source>
</evidence>
<dbReference type="InterPro" id="IPR002362">
    <property type="entry name" value="LHB-1/5"/>
</dbReference>
<dbReference type="HOGENOM" id="CLU_2766749_0_0_6"/>
<dbReference type="Gene3D" id="1.20.5.250">
    <property type="match status" value="1"/>
</dbReference>
<feature type="compositionally biased region" description="Polar residues" evidence="15">
    <location>
        <begin position="22"/>
        <end position="32"/>
    </location>
</feature>
<evidence type="ECO:0000256" key="4">
    <source>
        <dbReference type="ARBA" id="ARBA00022475"/>
    </source>
</evidence>
<name>D3RQ58_ALLVD</name>
<dbReference type="GO" id="GO:0019684">
    <property type="term" value="P:photosynthesis, light reaction"/>
    <property type="evidence" value="ECO:0007669"/>
    <property type="project" value="InterPro"/>
</dbReference>
<evidence type="ECO:0000256" key="11">
    <source>
        <dbReference type="ARBA" id="ARBA00022989"/>
    </source>
</evidence>
<keyword evidence="9" id="KW-0460">Magnesium</keyword>
<evidence type="ECO:0000256" key="2">
    <source>
        <dbReference type="ARBA" id="ARBA00004249"/>
    </source>
</evidence>
<gene>
    <name evidence="18" type="ordered locus">Alvin_2760</name>
</gene>
<dbReference type="eggNOG" id="ENOG50330N0">
    <property type="taxonomic scope" value="Bacteria"/>
</dbReference>
<keyword evidence="5" id="KW-0148">Chlorophyll</keyword>
<dbReference type="InterPro" id="IPR023624">
    <property type="entry name" value="Antenna_beta_dom_sf"/>
</dbReference>
<dbReference type="GO" id="GO:0042314">
    <property type="term" value="F:bacteriochlorophyll binding"/>
    <property type="evidence" value="ECO:0007669"/>
    <property type="project" value="UniProtKB-KW"/>
</dbReference>
<keyword evidence="11 16" id="KW-1133">Transmembrane helix</keyword>
<keyword evidence="19" id="KW-1185">Reference proteome</keyword>
<evidence type="ECO:0000256" key="7">
    <source>
        <dbReference type="ARBA" id="ARBA00022692"/>
    </source>
</evidence>
<evidence type="ECO:0000256" key="6">
    <source>
        <dbReference type="ARBA" id="ARBA00022549"/>
    </source>
</evidence>
<evidence type="ECO:0000256" key="15">
    <source>
        <dbReference type="SAM" id="MobiDB-lite"/>
    </source>
</evidence>
<sequence>MAEQKKPAAQTKGGGNAKPTMETKSMASLSGLTDQQAKEFHEQFKVTYTAFVGLAALAHLFVIAANPWW</sequence>
<keyword evidence="8" id="KW-0479">Metal-binding</keyword>
<dbReference type="InterPro" id="IPR023623">
    <property type="entry name" value="Antenna_beta_CS"/>
</dbReference>
<evidence type="ECO:0000256" key="14">
    <source>
        <dbReference type="ARBA" id="ARBA00023243"/>
    </source>
</evidence>
<comment type="function">
    <text evidence="1">Antenna complexes are light-harvesting systems, which transfer the excitation energy to the reaction centers.</text>
</comment>
<comment type="similarity">
    <text evidence="3">Belongs to the antenna complex beta subunit family.</text>
</comment>
<dbReference type="EMBL" id="CP001896">
    <property type="protein sequence ID" value="ADC63669.1"/>
    <property type="molecule type" value="Genomic_DNA"/>
</dbReference>
<evidence type="ECO:0000256" key="5">
    <source>
        <dbReference type="ARBA" id="ARBA00022494"/>
    </source>
</evidence>
<reference evidence="18 19" key="1">
    <citation type="journal article" date="2011" name="Stand. Genomic Sci.">
        <title>Complete genome sequence of Allochromatium vinosum DSM 180(T).</title>
        <authorList>
            <person name="Weissgerber T."/>
            <person name="Zigann R."/>
            <person name="Bruce D."/>
            <person name="Chang Y.J."/>
            <person name="Detter J.C."/>
            <person name="Han C."/>
            <person name="Hauser L."/>
            <person name="Jeffries C.D."/>
            <person name="Land M."/>
            <person name="Munk A.C."/>
            <person name="Tapia R."/>
            <person name="Dahl C."/>
        </authorList>
    </citation>
    <scope>NUCLEOTIDE SEQUENCE [LARGE SCALE GENOMIC DNA]</scope>
    <source>
        <strain evidence="19">ATCC 17899 / DSM 180 / NBRC 103801 / NCIMB 10441 / D</strain>
    </source>
</reference>
<evidence type="ECO:0000256" key="9">
    <source>
        <dbReference type="ARBA" id="ARBA00022842"/>
    </source>
</evidence>
<keyword evidence="6" id="KW-0042">Antenna complex</keyword>
<keyword evidence="14" id="KW-0437">Light-harvesting polypeptide</keyword>
<feature type="region of interest" description="Disordered" evidence="15">
    <location>
        <begin position="1"/>
        <end position="32"/>
    </location>
</feature>
<dbReference type="InterPro" id="IPR035889">
    <property type="entry name" value="Light-harvesting_complex"/>
</dbReference>
<evidence type="ECO:0000313" key="19">
    <source>
        <dbReference type="Proteomes" id="UP000001441"/>
    </source>
</evidence>
<dbReference type="PRINTS" id="PR00674">
    <property type="entry name" value="LIGHTHARVSTB"/>
</dbReference>
<dbReference type="InterPro" id="IPR000066">
    <property type="entry name" value="Antenna_a/b"/>
</dbReference>
<protein>
    <submittedName>
        <fullName evidence="18">Antenna complex alpha/beta subunit</fullName>
    </submittedName>
</protein>
<accession>D3RQ58</accession>
<dbReference type="STRING" id="572477.Alvin_2760"/>
<dbReference type="GO" id="GO:0046872">
    <property type="term" value="F:metal ion binding"/>
    <property type="evidence" value="ECO:0007669"/>
    <property type="project" value="UniProtKB-KW"/>
</dbReference>
<dbReference type="AlphaFoldDB" id="D3RQ58"/>
<evidence type="ECO:0000256" key="1">
    <source>
        <dbReference type="ARBA" id="ARBA00002455"/>
    </source>
</evidence>
<proteinExistence type="inferred from homology"/>
<dbReference type="GO" id="GO:0030077">
    <property type="term" value="C:plasma membrane light-harvesting complex"/>
    <property type="evidence" value="ECO:0007669"/>
    <property type="project" value="InterPro"/>
</dbReference>
<feature type="transmembrane region" description="Helical" evidence="16">
    <location>
        <begin position="46"/>
        <end position="65"/>
    </location>
</feature>
<evidence type="ECO:0000256" key="3">
    <source>
        <dbReference type="ARBA" id="ARBA00011052"/>
    </source>
</evidence>
<comment type="subcellular location">
    <subcellularLocation>
        <location evidence="2">Cell inner membrane</location>
        <topology evidence="2">Single-pass type II membrane protein</topology>
    </subcellularLocation>
</comment>
<evidence type="ECO:0000259" key="17">
    <source>
        <dbReference type="Pfam" id="PF00556"/>
    </source>
</evidence>
<dbReference type="SUPFAM" id="SSF56918">
    <property type="entry name" value="Light-harvesting complex subunits"/>
    <property type="match status" value="1"/>
</dbReference>
<evidence type="ECO:0000256" key="13">
    <source>
        <dbReference type="ARBA" id="ARBA00023136"/>
    </source>
</evidence>
<dbReference type="NCBIfam" id="NF040862">
    <property type="entry name" value="pufB_517_ASD"/>
    <property type="match status" value="1"/>
</dbReference>
<keyword evidence="10" id="KW-0076">Bacteriochlorophyll</keyword>
<feature type="domain" description="Antenna complex alpha/beta subunit" evidence="17">
    <location>
        <begin position="34"/>
        <end position="69"/>
    </location>
</feature>
<keyword evidence="12" id="KW-0157">Chromophore</keyword>
<keyword evidence="7 16" id="KW-0812">Transmembrane</keyword>
<evidence type="ECO:0000256" key="8">
    <source>
        <dbReference type="ARBA" id="ARBA00022723"/>
    </source>
</evidence>
<dbReference type="KEGG" id="alv:Alvin_2760"/>
<dbReference type="Proteomes" id="UP000001441">
    <property type="component" value="Chromosome"/>
</dbReference>
<keyword evidence="13 16" id="KW-0472">Membrane</keyword>
<dbReference type="PROSITE" id="PS00969">
    <property type="entry name" value="ANTENNA_COMP_BETA"/>
    <property type="match status" value="1"/>
</dbReference>
<dbReference type="Pfam" id="PF00556">
    <property type="entry name" value="LHC"/>
    <property type="match status" value="1"/>
</dbReference>
<evidence type="ECO:0000256" key="12">
    <source>
        <dbReference type="ARBA" id="ARBA00022991"/>
    </source>
</evidence>
<keyword evidence="4" id="KW-1003">Cell membrane</keyword>